<dbReference type="GO" id="GO:0009252">
    <property type="term" value="P:peptidoglycan biosynthetic process"/>
    <property type="evidence" value="ECO:0007669"/>
    <property type="project" value="UniProtKB-KW"/>
</dbReference>
<keyword evidence="6" id="KW-0460">Magnesium</keyword>
<keyword evidence="5" id="KW-0067">ATP-binding</keyword>
<keyword evidence="3" id="KW-0479">Metal-binding</keyword>
<evidence type="ECO:0000259" key="10">
    <source>
        <dbReference type="PROSITE" id="PS50975"/>
    </source>
</evidence>
<dbReference type="AlphaFoldDB" id="X1GIQ9"/>
<evidence type="ECO:0000256" key="3">
    <source>
        <dbReference type="ARBA" id="ARBA00022723"/>
    </source>
</evidence>
<dbReference type="GO" id="GO:0008716">
    <property type="term" value="F:D-alanine-D-alanine ligase activity"/>
    <property type="evidence" value="ECO:0007669"/>
    <property type="project" value="InterPro"/>
</dbReference>
<dbReference type="PROSITE" id="PS50975">
    <property type="entry name" value="ATP_GRASP"/>
    <property type="match status" value="1"/>
</dbReference>
<dbReference type="GO" id="GO:0005524">
    <property type="term" value="F:ATP binding"/>
    <property type="evidence" value="ECO:0007669"/>
    <property type="project" value="UniProtKB-KW"/>
</dbReference>
<evidence type="ECO:0000256" key="7">
    <source>
        <dbReference type="ARBA" id="ARBA00022960"/>
    </source>
</evidence>
<dbReference type="FunFam" id="3.30.470.20:FF:000008">
    <property type="entry name" value="D-alanine--D-alanine ligase"/>
    <property type="match status" value="1"/>
</dbReference>
<dbReference type="GO" id="GO:0008360">
    <property type="term" value="P:regulation of cell shape"/>
    <property type="evidence" value="ECO:0007669"/>
    <property type="project" value="UniProtKB-KW"/>
</dbReference>
<evidence type="ECO:0000256" key="8">
    <source>
        <dbReference type="ARBA" id="ARBA00022984"/>
    </source>
</evidence>
<proteinExistence type="inferred from homology"/>
<keyword evidence="2" id="KW-0436">Ligase</keyword>
<evidence type="ECO:0000256" key="4">
    <source>
        <dbReference type="ARBA" id="ARBA00022741"/>
    </source>
</evidence>
<organism evidence="11">
    <name type="scientific">marine sediment metagenome</name>
    <dbReference type="NCBI Taxonomy" id="412755"/>
    <lineage>
        <taxon>unclassified sequences</taxon>
        <taxon>metagenomes</taxon>
        <taxon>ecological metagenomes</taxon>
    </lineage>
</organism>
<dbReference type="Pfam" id="PF07478">
    <property type="entry name" value="Dala_Dala_lig_C"/>
    <property type="match status" value="1"/>
</dbReference>
<dbReference type="InterPro" id="IPR011095">
    <property type="entry name" value="Dala_Dala_lig_C"/>
</dbReference>
<reference evidence="11" key="1">
    <citation type="journal article" date="2014" name="Front. Microbiol.">
        <title>High frequency of phylogenetically diverse reductive dehalogenase-homologous genes in deep subseafloor sedimentary metagenomes.</title>
        <authorList>
            <person name="Kawai M."/>
            <person name="Futagami T."/>
            <person name="Toyoda A."/>
            <person name="Takaki Y."/>
            <person name="Nishi S."/>
            <person name="Hori S."/>
            <person name="Arai W."/>
            <person name="Tsubouchi T."/>
            <person name="Morono Y."/>
            <person name="Uchiyama I."/>
            <person name="Ito T."/>
            <person name="Fujiyama A."/>
            <person name="Inagaki F."/>
            <person name="Takami H."/>
        </authorList>
    </citation>
    <scope>NUCLEOTIDE SEQUENCE</scope>
    <source>
        <strain evidence="11">Expedition CK06-06</strain>
    </source>
</reference>
<dbReference type="EMBL" id="BARU01008748">
    <property type="protein sequence ID" value="GAH44740.1"/>
    <property type="molecule type" value="Genomic_DNA"/>
</dbReference>
<keyword evidence="8" id="KW-0573">Peptidoglycan synthesis</keyword>
<accession>X1GIQ9</accession>
<evidence type="ECO:0000256" key="6">
    <source>
        <dbReference type="ARBA" id="ARBA00022842"/>
    </source>
</evidence>
<keyword evidence="7" id="KW-0133">Cell shape</keyword>
<gene>
    <name evidence="11" type="ORF">S03H2_17017</name>
</gene>
<dbReference type="PANTHER" id="PTHR23132">
    <property type="entry name" value="D-ALANINE--D-ALANINE LIGASE"/>
    <property type="match status" value="1"/>
</dbReference>
<keyword evidence="4" id="KW-0547">Nucleotide-binding</keyword>
<dbReference type="PANTHER" id="PTHR23132:SF25">
    <property type="entry name" value="D-ALANINE--D-ALANINE LIGASE A"/>
    <property type="match status" value="1"/>
</dbReference>
<dbReference type="InterPro" id="IPR000291">
    <property type="entry name" value="D-Ala_lig_Van_CS"/>
</dbReference>
<comment type="similarity">
    <text evidence="1">Belongs to the D-alanine--D-alanine ligase family.</text>
</comment>
<protein>
    <recommendedName>
        <fullName evidence="10">ATP-grasp domain-containing protein</fullName>
    </recommendedName>
</protein>
<evidence type="ECO:0000256" key="2">
    <source>
        <dbReference type="ARBA" id="ARBA00022598"/>
    </source>
</evidence>
<comment type="caution">
    <text evidence="11">The sequence shown here is derived from an EMBL/GenBank/DDBJ whole genome shotgun (WGS) entry which is preliminary data.</text>
</comment>
<dbReference type="InterPro" id="IPR011761">
    <property type="entry name" value="ATP-grasp"/>
</dbReference>
<evidence type="ECO:0000256" key="1">
    <source>
        <dbReference type="ARBA" id="ARBA00010871"/>
    </source>
</evidence>
<dbReference type="PROSITE" id="PS00844">
    <property type="entry name" value="DALA_DALA_LIGASE_2"/>
    <property type="match status" value="1"/>
</dbReference>
<dbReference type="Gene3D" id="3.30.470.20">
    <property type="entry name" value="ATP-grasp fold, B domain"/>
    <property type="match status" value="1"/>
</dbReference>
<keyword evidence="9" id="KW-0464">Manganese</keyword>
<evidence type="ECO:0000313" key="11">
    <source>
        <dbReference type="EMBL" id="GAH44740.1"/>
    </source>
</evidence>
<feature type="non-terminal residue" evidence="11">
    <location>
        <position position="1"/>
    </location>
</feature>
<feature type="domain" description="ATP-grasp" evidence="10">
    <location>
        <begin position="41"/>
        <end position="119"/>
    </location>
</feature>
<dbReference type="SUPFAM" id="SSF56059">
    <property type="entry name" value="Glutathione synthetase ATP-binding domain-like"/>
    <property type="match status" value="1"/>
</dbReference>
<evidence type="ECO:0000256" key="9">
    <source>
        <dbReference type="ARBA" id="ARBA00023211"/>
    </source>
</evidence>
<name>X1GIQ9_9ZZZZ</name>
<evidence type="ECO:0000256" key="5">
    <source>
        <dbReference type="ARBA" id="ARBA00022840"/>
    </source>
</evidence>
<dbReference type="GO" id="GO:0046872">
    <property type="term" value="F:metal ion binding"/>
    <property type="evidence" value="ECO:0007669"/>
    <property type="project" value="UniProtKB-KW"/>
</dbReference>
<dbReference type="GO" id="GO:0005829">
    <property type="term" value="C:cytosol"/>
    <property type="evidence" value="ECO:0007669"/>
    <property type="project" value="TreeGrafter"/>
</dbReference>
<sequence length="138" mass="15424">ECSVLGNTSPRASILGEIVPSNEFYDYAAKYIDDNSELITPAPIDDSLMKLGQELAVKAFVCAEGRGMGRVDFLLDKDTGELFLNEINTIPGFTPISMYPKLWQESGLSYPRLIDELVQLAQEEFESHSRLKKSYTPN</sequence>